<dbReference type="AlphaFoldDB" id="A0A9W5R286"/>
<evidence type="ECO:0000256" key="1">
    <source>
        <dbReference type="SAM" id="MobiDB-lite"/>
    </source>
</evidence>
<feature type="compositionally biased region" description="Basic and acidic residues" evidence="1">
    <location>
        <begin position="107"/>
        <end position="124"/>
    </location>
</feature>
<comment type="caution">
    <text evidence="2">The sequence shown here is derived from an EMBL/GenBank/DDBJ whole genome shotgun (WGS) entry which is preliminary data.</text>
</comment>
<protein>
    <submittedName>
        <fullName evidence="2">Uncharacterized protein</fullName>
    </submittedName>
</protein>
<evidence type="ECO:0000313" key="3">
    <source>
        <dbReference type="Proteomes" id="UP000014028"/>
    </source>
</evidence>
<organism evidence="2 3">
    <name type="scientific">Bacillus cereus VD184</name>
    <dbReference type="NCBI Taxonomy" id="1053242"/>
    <lineage>
        <taxon>Bacteria</taxon>
        <taxon>Bacillati</taxon>
        <taxon>Bacillota</taxon>
        <taxon>Bacilli</taxon>
        <taxon>Bacillales</taxon>
        <taxon>Bacillaceae</taxon>
        <taxon>Bacillus</taxon>
        <taxon>Bacillus cereus group</taxon>
    </lineage>
</organism>
<name>A0A9W5R286_BACCE</name>
<gene>
    <name evidence="2" type="ORF">IKC_05980</name>
</gene>
<dbReference type="EMBL" id="AHFK01000088">
    <property type="protein sequence ID" value="EOQ04478.1"/>
    <property type="molecule type" value="Genomic_DNA"/>
</dbReference>
<sequence>MIKTLLAGTVLSTGLFAGGVLGTEDVKKDEKVDKTKYTQTMESSTEEGKVKVTVADKDGNITYKEIDKSEIPKDAVPAQPNPGNQKYSETIEMPEGTESKPGYEIGNPEKPEHAETVERPEGTDSKPGIELPTQDGEVETAELDNSRPAPENPEDQPTKVKRQPV</sequence>
<evidence type="ECO:0000313" key="2">
    <source>
        <dbReference type="EMBL" id="EOQ04478.1"/>
    </source>
</evidence>
<feature type="region of interest" description="Disordered" evidence="1">
    <location>
        <begin position="65"/>
        <end position="165"/>
    </location>
</feature>
<reference evidence="2 3" key="1">
    <citation type="submission" date="2012-12" db="EMBL/GenBank/DDBJ databases">
        <title>The Genome Sequence of Bacillus cereus VD184.</title>
        <authorList>
            <consortium name="The Broad Institute Genome Sequencing Platform"/>
            <consortium name="The Broad Institute Genome Sequencing Center for Infectious Disease"/>
            <person name="Feldgarden M."/>
            <person name="Van der Auwera G.A."/>
            <person name="Mahillon J."/>
            <person name="Duprez V."/>
            <person name="Timmery S."/>
            <person name="Mattelet C."/>
            <person name="Dierick K."/>
            <person name="Sun M."/>
            <person name="Yu Z."/>
            <person name="Zhu L."/>
            <person name="Hu X."/>
            <person name="Shank E.B."/>
            <person name="Swiecicka I."/>
            <person name="Hansen B.M."/>
            <person name="Andrup L."/>
            <person name="Walker B."/>
            <person name="Young S.K."/>
            <person name="Zeng Q."/>
            <person name="Gargeya S."/>
            <person name="Fitzgerald M."/>
            <person name="Haas B."/>
            <person name="Abouelleil A."/>
            <person name="Alvarado L."/>
            <person name="Arachchi H.M."/>
            <person name="Berlin A.M."/>
            <person name="Chapman S.B."/>
            <person name="Dewar J."/>
            <person name="Goldberg J."/>
            <person name="Griggs A."/>
            <person name="Gujja S."/>
            <person name="Hansen M."/>
            <person name="Howarth C."/>
            <person name="Imamovic A."/>
            <person name="Larimer J."/>
            <person name="McCowan C."/>
            <person name="Murphy C."/>
            <person name="Neiman D."/>
            <person name="Pearson M."/>
            <person name="Priest M."/>
            <person name="Roberts A."/>
            <person name="Saif S."/>
            <person name="Shea T."/>
            <person name="Sisk P."/>
            <person name="Sykes S."/>
            <person name="Wortman J."/>
            <person name="Nusbaum C."/>
            <person name="Birren B."/>
        </authorList>
    </citation>
    <scope>NUCLEOTIDE SEQUENCE [LARGE SCALE GENOMIC DNA]</scope>
    <source>
        <strain evidence="2 3">VD184</strain>
    </source>
</reference>
<accession>A0A9W5R286</accession>
<dbReference type="RefSeq" id="WP_016123628.1">
    <property type="nucleotide sequence ID" value="NZ_KB976840.1"/>
</dbReference>
<dbReference type="Proteomes" id="UP000014028">
    <property type="component" value="Unassembled WGS sequence"/>
</dbReference>
<proteinExistence type="predicted"/>